<feature type="transmembrane region" description="Helical" evidence="7">
    <location>
        <begin position="184"/>
        <end position="202"/>
    </location>
</feature>
<comment type="similarity">
    <text evidence="1 7">Belongs to the Lgt family.</text>
</comment>
<feature type="transmembrane region" description="Helical" evidence="7">
    <location>
        <begin position="249"/>
        <end position="267"/>
    </location>
</feature>
<evidence type="ECO:0000313" key="8">
    <source>
        <dbReference type="EMBL" id="TQV77631.1"/>
    </source>
</evidence>
<keyword evidence="4 7" id="KW-0812">Transmembrane</keyword>
<dbReference type="GO" id="GO:0005886">
    <property type="term" value="C:plasma membrane"/>
    <property type="evidence" value="ECO:0007669"/>
    <property type="project" value="UniProtKB-SubCell"/>
</dbReference>
<keyword evidence="3 7" id="KW-0808">Transferase</keyword>
<dbReference type="NCBIfam" id="TIGR00544">
    <property type="entry name" value="lgt"/>
    <property type="match status" value="1"/>
</dbReference>
<comment type="function">
    <text evidence="7">Catalyzes the transfer of the diacylglyceryl group from phosphatidylglycerol to the sulfhydryl group of the N-terminal cysteine of a prolipoprotein, the first step in the formation of mature lipoproteins.</text>
</comment>
<dbReference type="Proteomes" id="UP000319732">
    <property type="component" value="Unassembled WGS sequence"/>
</dbReference>
<comment type="caution">
    <text evidence="8">The sequence shown here is derived from an EMBL/GenBank/DDBJ whole genome shotgun (WGS) entry which is preliminary data.</text>
</comment>
<evidence type="ECO:0000256" key="4">
    <source>
        <dbReference type="ARBA" id="ARBA00022692"/>
    </source>
</evidence>
<comment type="pathway">
    <text evidence="7">Protein modification; lipoprotein biosynthesis (diacylglyceryl transfer).</text>
</comment>
<gene>
    <name evidence="7" type="primary">lgt</name>
    <name evidence="8" type="ORF">FKG94_14900</name>
</gene>
<evidence type="ECO:0000256" key="7">
    <source>
        <dbReference type="HAMAP-Rule" id="MF_01147"/>
    </source>
</evidence>
<dbReference type="PROSITE" id="PS01311">
    <property type="entry name" value="LGT"/>
    <property type="match status" value="1"/>
</dbReference>
<keyword evidence="8" id="KW-0449">Lipoprotein</keyword>
<feature type="transmembrane region" description="Helical" evidence="7">
    <location>
        <begin position="65"/>
        <end position="85"/>
    </location>
</feature>
<dbReference type="GO" id="GO:0008961">
    <property type="term" value="F:phosphatidylglycerol-prolipoprotein diacylglyceryl transferase activity"/>
    <property type="evidence" value="ECO:0007669"/>
    <property type="project" value="UniProtKB-UniRule"/>
</dbReference>
<sequence>MKYPNIDPVAVSIGPFNLGDRVIGPLDIHWYGLMYLLGFIGAWLLALKRAQNKYSPIQKSQVEDLIVYCALGVILGGRCGYVIFYHFEEWLGDPLWLFRVWEGGMSFHGGLIGVLVAMWLYARRLKQHPLDVLDFVAPLVPLGLGLGRIGNFIGGELWGRETTLSWGMQFPKDELGLLRHPSQLYQAFLEGLVLFVVLFWFSSKPRPRATVGGLFLALYGCFRFLVEFVREPDSHLQDQLLFDWMTRGQVLSLPMIVAGIGLTVWGYRYRRYVPARSERASG</sequence>
<reference evidence="8 9" key="1">
    <citation type="submission" date="2019-06" db="EMBL/GenBank/DDBJ databases">
        <title>Whole genome sequence for Cellvibrionaceae sp. R142.</title>
        <authorList>
            <person name="Wang G."/>
        </authorList>
    </citation>
    <scope>NUCLEOTIDE SEQUENCE [LARGE SCALE GENOMIC DNA]</scope>
    <source>
        <strain evidence="8 9">R142</strain>
    </source>
</reference>
<dbReference type="EC" id="2.5.1.145" evidence="7"/>
<organism evidence="8 9">
    <name type="scientific">Exilibacterium tricleocarpae</name>
    <dbReference type="NCBI Taxonomy" id="2591008"/>
    <lineage>
        <taxon>Bacteria</taxon>
        <taxon>Pseudomonadati</taxon>
        <taxon>Pseudomonadota</taxon>
        <taxon>Gammaproteobacteria</taxon>
        <taxon>Cellvibrionales</taxon>
        <taxon>Cellvibrionaceae</taxon>
        <taxon>Exilibacterium</taxon>
    </lineage>
</organism>
<dbReference type="InterPro" id="IPR001640">
    <property type="entry name" value="Lgt"/>
</dbReference>
<accession>A0A545TKD9</accession>
<keyword evidence="9" id="KW-1185">Reference proteome</keyword>
<protein>
    <recommendedName>
        <fullName evidence="7">Phosphatidylglycerol--prolipoprotein diacylglyceryl transferase</fullName>
        <ecNumber evidence="7">2.5.1.145</ecNumber>
    </recommendedName>
</protein>
<dbReference type="EMBL" id="VHSG01000014">
    <property type="protein sequence ID" value="TQV77631.1"/>
    <property type="molecule type" value="Genomic_DNA"/>
</dbReference>
<dbReference type="PANTHER" id="PTHR30589:SF0">
    <property type="entry name" value="PHOSPHATIDYLGLYCEROL--PROLIPOPROTEIN DIACYLGLYCERYL TRANSFERASE"/>
    <property type="match status" value="1"/>
</dbReference>
<dbReference type="OrthoDB" id="871140at2"/>
<evidence type="ECO:0000313" key="9">
    <source>
        <dbReference type="Proteomes" id="UP000319732"/>
    </source>
</evidence>
<feature type="binding site" evidence="7">
    <location>
        <position position="148"/>
    </location>
    <ligand>
        <name>a 1,2-diacyl-sn-glycero-3-phospho-(1'-sn-glycerol)</name>
        <dbReference type="ChEBI" id="CHEBI:64716"/>
    </ligand>
</feature>
<evidence type="ECO:0000256" key="1">
    <source>
        <dbReference type="ARBA" id="ARBA00007150"/>
    </source>
</evidence>
<dbReference type="Pfam" id="PF01790">
    <property type="entry name" value="LGT"/>
    <property type="match status" value="1"/>
</dbReference>
<evidence type="ECO:0000256" key="3">
    <source>
        <dbReference type="ARBA" id="ARBA00022679"/>
    </source>
</evidence>
<comment type="catalytic activity">
    <reaction evidence="7">
        <text>L-cysteinyl-[prolipoprotein] + a 1,2-diacyl-sn-glycero-3-phospho-(1'-sn-glycerol) = an S-1,2-diacyl-sn-glyceryl-L-cysteinyl-[prolipoprotein] + sn-glycerol 1-phosphate + H(+)</text>
        <dbReference type="Rhea" id="RHEA:56712"/>
        <dbReference type="Rhea" id="RHEA-COMP:14679"/>
        <dbReference type="Rhea" id="RHEA-COMP:14680"/>
        <dbReference type="ChEBI" id="CHEBI:15378"/>
        <dbReference type="ChEBI" id="CHEBI:29950"/>
        <dbReference type="ChEBI" id="CHEBI:57685"/>
        <dbReference type="ChEBI" id="CHEBI:64716"/>
        <dbReference type="ChEBI" id="CHEBI:140658"/>
        <dbReference type="EC" id="2.5.1.145"/>
    </reaction>
</comment>
<comment type="subcellular location">
    <subcellularLocation>
        <location evidence="7">Cell membrane</location>
        <topology evidence="7">Multi-pass membrane protein</topology>
    </subcellularLocation>
</comment>
<name>A0A545TKD9_9GAMM</name>
<dbReference type="HAMAP" id="MF_01147">
    <property type="entry name" value="Lgt"/>
    <property type="match status" value="1"/>
</dbReference>
<feature type="transmembrane region" description="Helical" evidence="7">
    <location>
        <begin position="105"/>
        <end position="122"/>
    </location>
</feature>
<feature type="transmembrane region" description="Helical" evidence="7">
    <location>
        <begin position="28"/>
        <end position="45"/>
    </location>
</feature>
<keyword evidence="6 7" id="KW-0472">Membrane</keyword>
<dbReference type="RefSeq" id="WP_142905114.1">
    <property type="nucleotide sequence ID" value="NZ_ML660095.1"/>
</dbReference>
<keyword evidence="5 7" id="KW-1133">Transmembrane helix</keyword>
<evidence type="ECO:0000256" key="5">
    <source>
        <dbReference type="ARBA" id="ARBA00022989"/>
    </source>
</evidence>
<evidence type="ECO:0000256" key="2">
    <source>
        <dbReference type="ARBA" id="ARBA00022475"/>
    </source>
</evidence>
<feature type="transmembrane region" description="Helical" evidence="7">
    <location>
        <begin position="209"/>
        <end position="229"/>
    </location>
</feature>
<keyword evidence="2 7" id="KW-1003">Cell membrane</keyword>
<proteinExistence type="inferred from homology"/>
<dbReference type="PANTHER" id="PTHR30589">
    <property type="entry name" value="PROLIPOPROTEIN DIACYLGLYCERYL TRANSFERASE"/>
    <property type="match status" value="1"/>
</dbReference>
<dbReference type="AlphaFoldDB" id="A0A545TKD9"/>
<feature type="transmembrane region" description="Helical" evidence="7">
    <location>
        <begin position="134"/>
        <end position="154"/>
    </location>
</feature>
<dbReference type="UniPathway" id="UPA00664"/>
<dbReference type="GO" id="GO:0042158">
    <property type="term" value="P:lipoprotein biosynthetic process"/>
    <property type="evidence" value="ECO:0007669"/>
    <property type="project" value="UniProtKB-UniRule"/>
</dbReference>
<evidence type="ECO:0000256" key="6">
    <source>
        <dbReference type="ARBA" id="ARBA00023136"/>
    </source>
</evidence>